<gene>
    <name evidence="8" type="ORF">NXF25_021762</name>
</gene>
<keyword evidence="4" id="KW-1133">Transmembrane helix</keyword>
<dbReference type="InterPro" id="IPR039373">
    <property type="entry name" value="Peptidase_M28B"/>
</dbReference>
<dbReference type="AlphaFoldDB" id="A0AAW1B863"/>
<dbReference type="Pfam" id="PF04253">
    <property type="entry name" value="TFR_dimer"/>
    <property type="match status" value="1"/>
</dbReference>
<dbReference type="InterPro" id="IPR036757">
    <property type="entry name" value="TFR-like_dimer_dom_sf"/>
</dbReference>
<keyword evidence="9" id="KW-1185">Reference proteome</keyword>
<reference evidence="8 9" key="1">
    <citation type="journal article" date="2024" name="Proc. Natl. Acad. Sci. U.S.A.">
        <title>The genetic regulatory architecture and epigenomic basis for age-related changes in rattlesnake venom.</title>
        <authorList>
            <person name="Hogan M.P."/>
            <person name="Holding M.L."/>
            <person name="Nystrom G.S."/>
            <person name="Colston T.J."/>
            <person name="Bartlett D.A."/>
            <person name="Mason A.J."/>
            <person name="Ellsworth S.A."/>
            <person name="Rautsaw R.M."/>
            <person name="Lawrence K.C."/>
            <person name="Strickland J.L."/>
            <person name="He B."/>
            <person name="Fraser P."/>
            <person name="Margres M.J."/>
            <person name="Gilbert D.M."/>
            <person name="Gibbs H.L."/>
            <person name="Parkinson C.L."/>
            <person name="Rokyta D.R."/>
        </authorList>
    </citation>
    <scope>NUCLEOTIDE SEQUENCE [LARGE SCALE GENOMIC DNA]</scope>
    <source>
        <strain evidence="8">DRR0105</strain>
    </source>
</reference>
<organism evidence="8 9">
    <name type="scientific">Crotalus adamanteus</name>
    <name type="common">Eastern diamondback rattlesnake</name>
    <dbReference type="NCBI Taxonomy" id="8729"/>
    <lineage>
        <taxon>Eukaryota</taxon>
        <taxon>Metazoa</taxon>
        <taxon>Chordata</taxon>
        <taxon>Craniata</taxon>
        <taxon>Vertebrata</taxon>
        <taxon>Euteleostomi</taxon>
        <taxon>Lepidosauria</taxon>
        <taxon>Squamata</taxon>
        <taxon>Bifurcata</taxon>
        <taxon>Unidentata</taxon>
        <taxon>Episquamata</taxon>
        <taxon>Toxicofera</taxon>
        <taxon>Serpentes</taxon>
        <taxon>Colubroidea</taxon>
        <taxon>Viperidae</taxon>
        <taxon>Crotalinae</taxon>
        <taxon>Crotalus</taxon>
    </lineage>
</organism>
<dbReference type="SUPFAM" id="SSF47672">
    <property type="entry name" value="Transferrin receptor-like dimerisation domain"/>
    <property type="match status" value="1"/>
</dbReference>
<dbReference type="Pfam" id="PF04389">
    <property type="entry name" value="Peptidase_M28"/>
    <property type="match status" value="1"/>
</dbReference>
<dbReference type="Gene3D" id="3.50.30.30">
    <property type="match status" value="1"/>
</dbReference>
<evidence type="ECO:0000313" key="9">
    <source>
        <dbReference type="Proteomes" id="UP001474421"/>
    </source>
</evidence>
<sequence length="873" mass="96410">MPPEPNPPETGLGQELEAQINQPFLPGTSARAPLWEGASADSHPRGRSSCRSRRRAAQLRWVNPGPAGQGPPESQGTAGDPSGTMDFWTARLQRAIRQKAGQRSYTIYRNTAEDDGDRDSGGLQIKMEEAEGPNGPASGSQKEGSHVPGPKRWKTGVYLALVGLLLLIVGFLLGYVSSRRGGSCTACADFLPMINEDGPYRPAQDPRGPPPLYWSDLREMFQKYLNEEKIEGTIRKMSEGPHPPGSPTLDALSSHVLEAFTSFGLDHSWTDSHYVGLQRPDRRQPTFLQRVDASGAVMEELQLEDPDVYCPYSASGTVVGGLVFANYGRREDFALLEQLGLSPRGHLVIARVGKISYAEKVANAEANQAKGILIYPDPQDIPQDPRKLGLFPNISIYGHVHMGAGDPYSPGFPSFNHTQFPPIKSSGLPSILAHPISATVAALLLRQLSGPPAPQAWRGSLPEVPYLLGPGDPDFRLQLGVHNVRQSVMINNVFGCIEGKFEPDHYLIVGAQRDSLGPGAARSGVGTAILLELARTFVAMVQNGFQLRRSLLFVSWDAGDFGSVGSTEWLEGYLTMLHLKAAAYISLDSAVLGDDKLLAKSSPALISLIESVIKQVDSPNRSGQSIFEKMTEQGRRWENEGLRPLPMDSSAFAFTSFGGVPAVEFSFAEEDSRPYPFLNTMLDTYDHLNRALQGRLPAVAKTVAEVVGHLLIKLSHDHLLPLDYWCYGDVLLQEIAHFNQYNTLLKSRGLTLQWMYSARGDYARAAEKLRRDIYTSEEHNERLLRMFNVRIMRVEFYFLSQYVAVTETPFRHIIHGRGPHTLRALLEHVSLLRDAPEKFDEVLFRRQLALVTWTLQGAANALSGDVWNIDNNF</sequence>
<evidence type="ECO:0000313" key="8">
    <source>
        <dbReference type="EMBL" id="KAK9398401.1"/>
    </source>
</evidence>
<feature type="transmembrane region" description="Helical" evidence="4">
    <location>
        <begin position="156"/>
        <end position="176"/>
    </location>
</feature>
<proteinExistence type="inferred from homology"/>
<dbReference type="CDD" id="cd09848">
    <property type="entry name" value="M28_TfR"/>
    <property type="match status" value="1"/>
</dbReference>
<evidence type="ECO:0000259" key="6">
    <source>
        <dbReference type="Pfam" id="PF04253"/>
    </source>
</evidence>
<dbReference type="FunFam" id="3.40.630.10:FF:000101">
    <property type="entry name" value="N-acetylated alpha-linked acidic dipeptidase like 1"/>
    <property type="match status" value="1"/>
</dbReference>
<feature type="region of interest" description="Disordered" evidence="3">
    <location>
        <begin position="128"/>
        <end position="149"/>
    </location>
</feature>
<dbReference type="SUPFAM" id="SSF53187">
    <property type="entry name" value="Zn-dependent exopeptidases"/>
    <property type="match status" value="1"/>
</dbReference>
<dbReference type="Proteomes" id="UP001474421">
    <property type="component" value="Unassembled WGS sequence"/>
</dbReference>
<comment type="caution">
    <text evidence="8">The sequence shown here is derived from an EMBL/GenBank/DDBJ whole genome shotgun (WGS) entry which is preliminary data.</text>
</comment>
<protein>
    <submittedName>
        <fullName evidence="8">Transferrin receptor protein 2</fullName>
    </submittedName>
</protein>
<evidence type="ECO:0000256" key="2">
    <source>
        <dbReference type="ARBA" id="ARBA00005634"/>
    </source>
</evidence>
<feature type="compositionally biased region" description="Basic residues" evidence="3">
    <location>
        <begin position="45"/>
        <end position="57"/>
    </location>
</feature>
<dbReference type="GO" id="GO:0140298">
    <property type="term" value="P:endocytic iron import into cell"/>
    <property type="evidence" value="ECO:0007669"/>
    <property type="project" value="TreeGrafter"/>
</dbReference>
<dbReference type="PANTHER" id="PTHR10404:SF33">
    <property type="entry name" value="TRANSFERRIN RECEPTOR PROTEIN 2"/>
    <property type="match status" value="1"/>
</dbReference>
<evidence type="ECO:0000256" key="3">
    <source>
        <dbReference type="SAM" id="MobiDB-lite"/>
    </source>
</evidence>
<accession>A0AAW1B863</accession>
<dbReference type="PANTHER" id="PTHR10404">
    <property type="entry name" value="N-ACETYLATED-ALPHA-LINKED ACIDIC DIPEPTIDASE"/>
    <property type="match status" value="1"/>
</dbReference>
<feature type="region of interest" description="Disordered" evidence="3">
    <location>
        <begin position="1"/>
        <end position="85"/>
    </location>
</feature>
<dbReference type="Gene3D" id="1.20.930.40">
    <property type="entry name" value="Transferrin receptor-like, dimerisation domain"/>
    <property type="match status" value="1"/>
</dbReference>
<keyword evidence="4" id="KW-0812">Transmembrane</keyword>
<evidence type="ECO:0000259" key="7">
    <source>
        <dbReference type="Pfam" id="PF04389"/>
    </source>
</evidence>
<evidence type="ECO:0000256" key="1">
    <source>
        <dbReference type="ARBA" id="ARBA00004401"/>
    </source>
</evidence>
<dbReference type="InterPro" id="IPR007365">
    <property type="entry name" value="TFR-like_dimer_dom"/>
</dbReference>
<dbReference type="InterPro" id="IPR003137">
    <property type="entry name" value="PA_domain"/>
</dbReference>
<keyword evidence="8" id="KW-0675">Receptor</keyword>
<dbReference type="SUPFAM" id="SSF52025">
    <property type="entry name" value="PA domain"/>
    <property type="match status" value="1"/>
</dbReference>
<dbReference type="Pfam" id="PF02225">
    <property type="entry name" value="PA"/>
    <property type="match status" value="1"/>
</dbReference>
<dbReference type="InterPro" id="IPR046450">
    <property type="entry name" value="PA_dom_sf"/>
</dbReference>
<name>A0AAW1B863_CROAD</name>
<feature type="domain" description="PA" evidence="5">
    <location>
        <begin position="316"/>
        <end position="380"/>
    </location>
</feature>
<evidence type="ECO:0000256" key="4">
    <source>
        <dbReference type="SAM" id="Phobius"/>
    </source>
</evidence>
<dbReference type="InterPro" id="IPR007484">
    <property type="entry name" value="Peptidase_M28"/>
</dbReference>
<dbReference type="Gene3D" id="3.40.630.10">
    <property type="entry name" value="Zn peptidases"/>
    <property type="match status" value="1"/>
</dbReference>
<dbReference type="FunFam" id="1.20.930.40:FF:000002">
    <property type="entry name" value="Transferrin receptor protein 1"/>
    <property type="match status" value="1"/>
</dbReference>
<dbReference type="EMBL" id="JAOTOJ010000008">
    <property type="protein sequence ID" value="KAK9398401.1"/>
    <property type="molecule type" value="Genomic_DNA"/>
</dbReference>
<comment type="similarity">
    <text evidence="2">Belongs to the peptidase M28 family. M28B subfamily.</text>
</comment>
<evidence type="ECO:0000259" key="5">
    <source>
        <dbReference type="Pfam" id="PF02225"/>
    </source>
</evidence>
<feature type="domain" description="Transferrin receptor-like dimerisation" evidence="6">
    <location>
        <begin position="751"/>
        <end position="862"/>
    </location>
</feature>
<feature type="domain" description="Peptidase M28" evidence="7">
    <location>
        <begin position="492"/>
        <end position="696"/>
    </location>
</feature>
<dbReference type="GO" id="GO:0009897">
    <property type="term" value="C:external side of plasma membrane"/>
    <property type="evidence" value="ECO:0007669"/>
    <property type="project" value="TreeGrafter"/>
</dbReference>
<comment type="subcellular location">
    <subcellularLocation>
        <location evidence="1">Cell membrane</location>
        <topology evidence="1">Single-pass type II membrane protein</topology>
    </subcellularLocation>
</comment>
<keyword evidence="4" id="KW-0472">Membrane</keyword>